<dbReference type="GO" id="GO:0051726">
    <property type="term" value="P:regulation of cell cycle"/>
    <property type="evidence" value="ECO:0007669"/>
    <property type="project" value="UniProtKB-ARBA"/>
</dbReference>
<feature type="domain" description="Cyclin-like" evidence="5">
    <location>
        <begin position="195"/>
        <end position="282"/>
    </location>
</feature>
<evidence type="ECO:0000256" key="4">
    <source>
        <dbReference type="RuleBase" id="RU000383"/>
    </source>
</evidence>
<dbReference type="OMA" id="YSEVMIT"/>
<reference evidence="6 7" key="1">
    <citation type="submission" date="2015-12" db="EMBL/GenBank/DDBJ databases">
        <title>Dictyostelia acquired genes for synthesis and detection of signals that induce cell-type specialization by lateral gene transfer from prokaryotes.</title>
        <authorList>
            <person name="Gloeckner G."/>
            <person name="Schaap P."/>
        </authorList>
    </citation>
    <scope>NUCLEOTIDE SEQUENCE [LARGE SCALE GENOMIC DNA]</scope>
    <source>
        <strain evidence="6 7">TK</strain>
    </source>
</reference>
<dbReference type="Proteomes" id="UP000076078">
    <property type="component" value="Unassembled WGS sequence"/>
</dbReference>
<dbReference type="SMART" id="SM00385">
    <property type="entry name" value="CYCLIN"/>
    <property type="match status" value="2"/>
</dbReference>
<accession>A0A151Z400</accession>
<dbReference type="CDD" id="cd20529">
    <property type="entry name" value="CYCLIN_CCNJ-like_rpt2"/>
    <property type="match status" value="1"/>
</dbReference>
<dbReference type="GO" id="GO:0016538">
    <property type="term" value="F:cyclin-dependent protein serine/threonine kinase regulator activity"/>
    <property type="evidence" value="ECO:0007669"/>
    <property type="project" value="InterPro"/>
</dbReference>
<dbReference type="InterPro" id="IPR039361">
    <property type="entry name" value="Cyclin"/>
</dbReference>
<dbReference type="STRING" id="361077.A0A151Z400"/>
<keyword evidence="3" id="KW-0131">Cell cycle</keyword>
<gene>
    <name evidence="6" type="ORF">DLAC_10847</name>
</gene>
<proteinExistence type="inferred from homology"/>
<dbReference type="PROSITE" id="PS00292">
    <property type="entry name" value="CYCLINS"/>
    <property type="match status" value="1"/>
</dbReference>
<evidence type="ECO:0000313" key="6">
    <source>
        <dbReference type="EMBL" id="KYQ88668.1"/>
    </source>
</evidence>
<dbReference type="AlphaFoldDB" id="A0A151Z400"/>
<comment type="similarity">
    <text evidence="4">Belongs to the cyclin family.</text>
</comment>
<dbReference type="SUPFAM" id="SSF47954">
    <property type="entry name" value="Cyclin-like"/>
    <property type="match status" value="2"/>
</dbReference>
<feature type="domain" description="Cyclin-like" evidence="5">
    <location>
        <begin position="314"/>
        <end position="396"/>
    </location>
</feature>
<dbReference type="GO" id="GO:0044772">
    <property type="term" value="P:mitotic cell cycle phase transition"/>
    <property type="evidence" value="ECO:0007669"/>
    <property type="project" value="InterPro"/>
</dbReference>
<dbReference type="EMBL" id="LODT01000049">
    <property type="protein sequence ID" value="KYQ88668.1"/>
    <property type="molecule type" value="Genomic_DNA"/>
</dbReference>
<protein>
    <submittedName>
        <fullName evidence="6">Putative D-type cyclin</fullName>
    </submittedName>
</protein>
<dbReference type="Gene3D" id="1.10.472.10">
    <property type="entry name" value="Cyclin-like"/>
    <property type="match status" value="2"/>
</dbReference>
<dbReference type="InterPro" id="IPR046965">
    <property type="entry name" value="Cyclin_A/B-like"/>
</dbReference>
<dbReference type="InterPro" id="IPR006671">
    <property type="entry name" value="Cyclin_N"/>
</dbReference>
<dbReference type="PANTHER" id="PTHR10177">
    <property type="entry name" value="CYCLINS"/>
    <property type="match status" value="1"/>
</dbReference>
<name>A0A151Z400_TIELA</name>
<dbReference type="InterPro" id="IPR048258">
    <property type="entry name" value="Cyclins_cyclin-box"/>
</dbReference>
<evidence type="ECO:0000259" key="5">
    <source>
        <dbReference type="SMART" id="SM00385"/>
    </source>
</evidence>
<evidence type="ECO:0000256" key="3">
    <source>
        <dbReference type="ARBA" id="ARBA00023306"/>
    </source>
</evidence>
<organism evidence="6 7">
    <name type="scientific">Tieghemostelium lacteum</name>
    <name type="common">Slime mold</name>
    <name type="synonym">Dictyostelium lacteum</name>
    <dbReference type="NCBI Taxonomy" id="361077"/>
    <lineage>
        <taxon>Eukaryota</taxon>
        <taxon>Amoebozoa</taxon>
        <taxon>Evosea</taxon>
        <taxon>Eumycetozoa</taxon>
        <taxon>Dictyostelia</taxon>
        <taxon>Dictyosteliales</taxon>
        <taxon>Raperosteliaceae</taxon>
        <taxon>Tieghemostelium</taxon>
    </lineage>
</organism>
<evidence type="ECO:0000256" key="2">
    <source>
        <dbReference type="ARBA" id="ARBA00023127"/>
    </source>
</evidence>
<comment type="caution">
    <text evidence="6">The sequence shown here is derived from an EMBL/GenBank/DDBJ whole genome shotgun (WGS) entry which is preliminary data.</text>
</comment>
<keyword evidence="2 4" id="KW-0195">Cyclin</keyword>
<dbReference type="GO" id="GO:0051301">
    <property type="term" value="P:cell division"/>
    <property type="evidence" value="ECO:0007669"/>
    <property type="project" value="UniProtKB-KW"/>
</dbReference>
<sequence>MESPTFNTINTIINMQDKSINLISDNNNNNNNNNNNSNINNNNNHINLQNYLIDNPNQIQQHNLNNIYHQTLKQLHENFIQLQHPIHDHQNVSVQFPTPPYLNMDSNNNHYHQSNELNFNMLQLHTSKWLNRVPNKNCIYFIDQKCYDNEIILFSQHLYEHYQLKKYHEVISLKKQTFQSLQNSRYIHCRPTVVEYMCDLANSISVTRTTLESAVSIYDRYLDHLDDIPKSRLQLVAITSFYIACKLHESEPKVPSPSDLNLSTKFSYSEVMITDMELNILKTLNWDANSISPSNFVDYLVLVGLEPIDIIYNHQLQPSQDPTQLEKQFQKKLNIFLDKSLKCPFSRKVHPSIIASACIAATRSQLNLFPIWKPSLIFLSGYHFQEISEYYHNLLSNYPIQQLSP</sequence>
<dbReference type="PIRSF" id="PIRSF001771">
    <property type="entry name" value="Cyclin_A_B_D_E"/>
    <property type="match status" value="1"/>
</dbReference>
<keyword evidence="7" id="KW-1185">Reference proteome</keyword>
<dbReference type="OrthoDB" id="285802at2759"/>
<evidence type="ECO:0000256" key="1">
    <source>
        <dbReference type="ARBA" id="ARBA00022618"/>
    </source>
</evidence>
<dbReference type="Pfam" id="PF02984">
    <property type="entry name" value="Cyclin_C"/>
    <property type="match status" value="1"/>
</dbReference>
<keyword evidence="1" id="KW-0132">Cell division</keyword>
<dbReference type="InParanoid" id="A0A151Z400"/>
<dbReference type="Pfam" id="PF00134">
    <property type="entry name" value="Cyclin_N"/>
    <property type="match status" value="1"/>
</dbReference>
<dbReference type="InterPro" id="IPR013763">
    <property type="entry name" value="Cyclin-like_dom"/>
</dbReference>
<dbReference type="InterPro" id="IPR004367">
    <property type="entry name" value="Cyclin_C-dom"/>
</dbReference>
<dbReference type="FunFam" id="1.10.472.10:FF:000010">
    <property type="entry name" value="G1/S-specific cyclin Cln1"/>
    <property type="match status" value="1"/>
</dbReference>
<dbReference type="InterPro" id="IPR036915">
    <property type="entry name" value="Cyclin-like_sf"/>
</dbReference>
<evidence type="ECO:0000313" key="7">
    <source>
        <dbReference type="Proteomes" id="UP000076078"/>
    </source>
</evidence>